<dbReference type="AlphaFoldDB" id="A0AA88GNH8"/>
<organism evidence="3 4">
    <name type="scientific">Naegleria lovaniensis</name>
    <name type="common">Amoeba</name>
    <dbReference type="NCBI Taxonomy" id="51637"/>
    <lineage>
        <taxon>Eukaryota</taxon>
        <taxon>Discoba</taxon>
        <taxon>Heterolobosea</taxon>
        <taxon>Tetramitia</taxon>
        <taxon>Eutetramitia</taxon>
        <taxon>Vahlkampfiidae</taxon>
        <taxon>Naegleria</taxon>
    </lineage>
</organism>
<evidence type="ECO:0000256" key="1">
    <source>
        <dbReference type="SAM" id="MobiDB-lite"/>
    </source>
</evidence>
<keyword evidence="2" id="KW-0812">Transmembrane</keyword>
<accession>A0AA88GNH8</accession>
<dbReference type="RefSeq" id="XP_044546830.1">
    <property type="nucleotide sequence ID" value="XM_044696572.1"/>
</dbReference>
<comment type="caution">
    <text evidence="3">The sequence shown here is derived from an EMBL/GenBank/DDBJ whole genome shotgun (WGS) entry which is preliminary data.</text>
</comment>
<name>A0AA88GNH8_NAELO</name>
<evidence type="ECO:0000256" key="2">
    <source>
        <dbReference type="SAM" id="Phobius"/>
    </source>
</evidence>
<feature type="transmembrane region" description="Helical" evidence="2">
    <location>
        <begin position="358"/>
        <end position="379"/>
    </location>
</feature>
<feature type="region of interest" description="Disordered" evidence="1">
    <location>
        <begin position="157"/>
        <end position="206"/>
    </location>
</feature>
<keyword evidence="4" id="KW-1185">Reference proteome</keyword>
<evidence type="ECO:0000313" key="4">
    <source>
        <dbReference type="Proteomes" id="UP000816034"/>
    </source>
</evidence>
<reference evidence="3 4" key="1">
    <citation type="journal article" date="2018" name="BMC Genomics">
        <title>The genome of Naegleria lovaniensis, the basis for a comparative approach to unravel pathogenicity factors of the human pathogenic amoeba N. fowleri.</title>
        <authorList>
            <person name="Liechti N."/>
            <person name="Schurch N."/>
            <person name="Bruggmann R."/>
            <person name="Wittwer M."/>
        </authorList>
    </citation>
    <scope>NUCLEOTIDE SEQUENCE [LARGE SCALE GENOMIC DNA]</scope>
    <source>
        <strain evidence="3 4">ATCC 30569</strain>
    </source>
</reference>
<dbReference type="GeneID" id="68099139"/>
<protein>
    <submittedName>
        <fullName evidence="3">Uncharacterized protein</fullName>
    </submittedName>
</protein>
<proteinExistence type="predicted"/>
<keyword evidence="2" id="KW-0472">Membrane</keyword>
<feature type="compositionally biased region" description="Polar residues" evidence="1">
    <location>
        <begin position="18"/>
        <end position="31"/>
    </location>
</feature>
<feature type="compositionally biased region" description="Polar residues" evidence="1">
    <location>
        <begin position="196"/>
        <end position="206"/>
    </location>
</feature>
<sequence length="383" mass="43427">MNMDFLSGFFGRAENKPHTSSTPISVDSYSSLDDDEAVHEALMSPVLNLSNSNNGAFEHSDDQVFLHGNINNPTKVPPSSNPVQVSVAANPISDSTLSKSKNNHHTILGSLNLTHPSDMDMSMISSLKADIGFISKASQKSHPACAVGVFELSNLSSFHPQHPHHHDEEEQQISTPIKQPSTSLSQHNSDFESEDGFSSYSLPSSCKSDRMISKLSASAMNSNNRIRMKSHNHTHGSFRKEYLALTNSLNLFLKEFSEQVLSYHALHEKTLTRWKEEQQQQRQQEHDQVMNEWSEHVEKCVKQQFNEWKTWIQSENENTRINLQQASLSKHDEKQYELIRELHSMIEENHREIKTLKVWMAGAIGISLLCVMGQIYSFLSLNR</sequence>
<gene>
    <name evidence="3" type="ORF">C9374_006685</name>
</gene>
<keyword evidence="2" id="KW-1133">Transmembrane helix</keyword>
<feature type="region of interest" description="Disordered" evidence="1">
    <location>
        <begin position="12"/>
        <end position="31"/>
    </location>
</feature>
<evidence type="ECO:0000313" key="3">
    <source>
        <dbReference type="EMBL" id="KAG2379568.1"/>
    </source>
</evidence>
<dbReference type="EMBL" id="PYSW02000028">
    <property type="protein sequence ID" value="KAG2379568.1"/>
    <property type="molecule type" value="Genomic_DNA"/>
</dbReference>
<dbReference type="Proteomes" id="UP000816034">
    <property type="component" value="Unassembled WGS sequence"/>
</dbReference>
<feature type="compositionally biased region" description="Polar residues" evidence="1">
    <location>
        <begin position="173"/>
        <end position="188"/>
    </location>
</feature>